<dbReference type="InterPro" id="IPR006644">
    <property type="entry name" value="Cadg"/>
</dbReference>
<dbReference type="InterPro" id="IPR013783">
    <property type="entry name" value="Ig-like_fold"/>
</dbReference>
<name>A0AAU7F6W4_9NEIS</name>
<dbReference type="RefSeq" id="WP_348943784.1">
    <property type="nucleotide sequence ID" value="NZ_CP157355.1"/>
</dbReference>
<dbReference type="EMBL" id="CP157355">
    <property type="protein sequence ID" value="XBL99354.1"/>
    <property type="molecule type" value="Genomic_DNA"/>
</dbReference>
<dbReference type="Pfam" id="PF05345">
    <property type="entry name" value="He_PIG"/>
    <property type="match status" value="7"/>
</dbReference>
<dbReference type="InterPro" id="IPR018511">
    <property type="entry name" value="Hemolysin-typ_Ca-bd_CS"/>
</dbReference>
<dbReference type="Pfam" id="PF13946">
    <property type="entry name" value="DUF4214"/>
    <property type="match status" value="1"/>
</dbReference>
<dbReference type="SUPFAM" id="SSF51120">
    <property type="entry name" value="beta-Roll"/>
    <property type="match status" value="1"/>
</dbReference>
<dbReference type="SMART" id="SM00736">
    <property type="entry name" value="CADG"/>
    <property type="match status" value="7"/>
</dbReference>
<dbReference type="InterPro" id="IPR025282">
    <property type="entry name" value="DUF4214"/>
</dbReference>
<dbReference type="GO" id="GO:0005509">
    <property type="term" value="F:calcium ion binding"/>
    <property type="evidence" value="ECO:0007669"/>
    <property type="project" value="InterPro"/>
</dbReference>
<dbReference type="CDD" id="cd11303">
    <property type="entry name" value="Dystroglycan_repeat"/>
    <property type="match status" value="1"/>
</dbReference>
<organism evidence="2">
    <name type="scientific">Chitinibacter mangrovi</name>
    <dbReference type="NCBI Taxonomy" id="3153927"/>
    <lineage>
        <taxon>Bacteria</taxon>
        <taxon>Pseudomonadati</taxon>
        <taxon>Pseudomonadota</taxon>
        <taxon>Betaproteobacteria</taxon>
        <taxon>Neisseriales</taxon>
        <taxon>Chitinibacteraceae</taxon>
        <taxon>Chitinibacter</taxon>
    </lineage>
</organism>
<dbReference type="InterPro" id="IPR001343">
    <property type="entry name" value="Hemolysn_Ca-bd"/>
</dbReference>
<dbReference type="InterPro" id="IPR025592">
    <property type="entry name" value="DUF4347"/>
</dbReference>
<dbReference type="InterPro" id="IPR014756">
    <property type="entry name" value="Ig_E-set"/>
</dbReference>
<feature type="domain" description="Dystroglycan-type cadherin-like" evidence="1">
    <location>
        <begin position="1020"/>
        <end position="1120"/>
    </location>
</feature>
<accession>A0AAU7F6W4</accession>
<feature type="domain" description="Dystroglycan-type cadherin-like" evidence="1">
    <location>
        <begin position="1222"/>
        <end position="1322"/>
    </location>
</feature>
<dbReference type="Gene3D" id="2.150.10.10">
    <property type="entry name" value="Serralysin-like metalloprotease, C-terminal"/>
    <property type="match status" value="1"/>
</dbReference>
<dbReference type="PRINTS" id="PR00313">
    <property type="entry name" value="CABNDNGRPT"/>
</dbReference>
<gene>
    <name evidence="2" type="ORF">ABHF33_09755</name>
</gene>
<dbReference type="GO" id="GO:0016011">
    <property type="term" value="C:dystroglycan complex"/>
    <property type="evidence" value="ECO:0007669"/>
    <property type="project" value="TreeGrafter"/>
</dbReference>
<feature type="domain" description="Dystroglycan-type cadherin-like" evidence="1">
    <location>
        <begin position="818"/>
        <end position="918"/>
    </location>
</feature>
<protein>
    <submittedName>
        <fullName evidence="2">Ig domain-containing protein</fullName>
    </submittedName>
</protein>
<evidence type="ECO:0000259" key="1">
    <source>
        <dbReference type="SMART" id="SM00736"/>
    </source>
</evidence>
<dbReference type="PANTHER" id="PTHR21559:SF21">
    <property type="entry name" value="DYSTROGLYCAN 1"/>
    <property type="match status" value="1"/>
</dbReference>
<dbReference type="Pfam" id="PF19078">
    <property type="entry name" value="Big_12"/>
    <property type="match status" value="1"/>
</dbReference>
<feature type="domain" description="Dystroglycan-type cadherin-like" evidence="1">
    <location>
        <begin position="1323"/>
        <end position="1423"/>
    </location>
</feature>
<sequence length="2293" mass="233459">MNMQIHTASQKNQPLLRNIAFVDARLADYEQLVAALSPIMSVITIPADHDGLEIISYTLANTPSMSVAHVFSHGNAGRVTLGSSVLDARALAQPESRAQLAAMADSLGQDGLLALYGCDVASGLQGEAFVSRLAQETGLQVAASDDPSGAQALGGDWTLEVLALADGSLSSAAALNAPQALAEYGHTLATAPAASAQVQIANGNDYISATPGTTPLNVLGVVELSDGGRAVLLANTHAQYYDMPNLDYLQVALVDGAGNVTTRMLSGNVASVVNNNASITHNADANLQTNDGANLVALKNGGFVVASYSNDGYAIQMYDNTGTAVGLSAIATLTNSLNPDVRVLAADDGGFVVLWTLNNYQTLNFQRVNANGSLNGATISTTFDTDTHTPYIAGAAIDQHGNLAIPVATDDVYTKSQVKLWNAANQLVATIDTAYYQAPALITAMYGGGFDLFGNDAASGVGNTSSAYHLQTLGADGSLGQLVRDVLPLTGLKSVSKSVSGDMLAISGADGSSNTAWFIDGFQPAGGSTFQIVGDAGKLAGSPTLGADSNIVAAWLTEASYNAEGLATAGKVSVVTYAEAFNQPGNLPPTLAGHFMTQGAIGDNASIAPFANLTVSDADSASGSIRITYQAANGTLSGAGLSGSAGDYVLAAGGMALADLNAALRALVFHPTANQVVVGVTVQTIFTLTPQDASEQGRANTASVVVATSINDVPTLANSIPDQSIAEDAQLSFTFAANTFLDPDIGDVFGYSAQLAGGAALPAWLSFDAATRTFSGTPLNDHVGTLTIEVIAAVNGGAGGTVSDQFTLTVTNTNDAPTLANAIADQNASEDTAFNFQFASDAFADVDAGDTQSYSAQLAGGGALPAWLSFDAATRTFSGTPANGDVGTLVIDVIARDGGGATASDTFSLVVANTNDAPTVANAIADQNASEDTAFSFQFASNAFADMDAGDTLSFSAQLAGGGALPTWLSFNAATRSFSGTPANGDVGSISIDVIAADGNGGSISDSFTLTVTNTNDAPTVANAIADQNATENTAFNFQFASNAFADMDAGDTLSFSAQLAGGGALPAWLSFDAATRTFSGTPANGDVGSISIDVIAADGNGGSISDSFTLTVANTNDAPTVANAIADQNASEDAVFNFQFASNAFADIDAGDTLSYSAQLAGGGALPAWLSFNAATRTFSGTPGNGDVGSLSIDVIAADGNGGSISDTFTLTVANTNDAPTIANAIADQNASEDAVFNFQFASNAFADIDAGDTLSYSAQLAGGGALPAWLSFDAATRTFSGMPGNGDVGSLSIDVITTDGNGGSISDTFTLTVANTNDAPSVANPIADQNASARTPFSFTFAGNSFADEDAGDALTYSAQLAGGGALPAWLSFDAATRTFSGTPDDGDIGTLNIELMASDSHGGNVSDSFALAITPLNPEVLSVQSTSANGSYKAGTNLTLTVTFDQIVTVNTAGGTPSLLLETGGIDRKAIYTSGSGSNTLSFSYTVQAGDESLDLDVQSAGALALNGASIRNAALMDAILTLPAPGASGSLGANAALLVDTQAPTASIASMQLSSDTGSSANDFVTRTSAQTLSGLITGALSATDTVQISLDNGSSWQVADTLDTATGAWSNSINLTGNNTLRVRVSDQADNTGPERVQSYALDTQAPSATVSISSNSLGKDTVASVSFAFSEAITGLDASDLTIENGLLGTLSSNDGGKTWTASFAPTAEISDSTNIITLNLTGVNDLAGNLGSGTVASPNYSINTVTPSPPAPTPTPIPVGTFDGITVTEVTQSDGSKVITIPVIPDKRPGTPSSHVEIPLFKNGNGQPVLELGLPAGFGLIISGQPAVQNPAAADRTLSDAITRALSDDPLTREQIVSELKTFLSGLPTDERLLIQSITPTLPAGAGVPALPLIITGSNRPEDGQQALVIDVSKLPKGTVILVNDIEFLTVIGEVRAIGGAGQNTAVGDGQTQFMVLGADDDLIHGGAGNDTVGSLGGNDQIHGEAGHDVVYGGAGDDTISGGSGNDHLNGGLGQDTALMSGGRNDYTISTEGNTVVLTHKLGEIERLIDVELIKFTSGNDLQVSYGEVHTAEENPDILKISTSTRFVGSSANEQGYLAMGLGLTIDGNAGHDVLQLQGQASDYHLGKNGNALEITRYSDGAMFSLQNAEMLAFDSQQTVVLARNGIEATLARLVQVYLNRDASMTEWQEGTQAVAAYQAGSMTAEKIFAWFHSQNPGLAALGNAAYVQTLYQNTLGRAATQGEQNAHVQQLEQQTLNRDWLAVEIANSAEAIKTIGSVVQFEGWL</sequence>
<reference evidence="2" key="1">
    <citation type="submission" date="2024-05" db="EMBL/GenBank/DDBJ databases">
        <authorList>
            <person name="Yang L."/>
            <person name="Pan L."/>
        </authorList>
    </citation>
    <scope>NUCLEOTIDE SEQUENCE</scope>
    <source>
        <strain evidence="2">FCG-7</strain>
    </source>
</reference>
<dbReference type="PANTHER" id="PTHR21559">
    <property type="entry name" value="DYSTROGLYCAN-RELATED"/>
    <property type="match status" value="1"/>
</dbReference>
<feature type="domain" description="Dystroglycan-type cadherin-like" evidence="1">
    <location>
        <begin position="1121"/>
        <end position="1221"/>
    </location>
</feature>
<dbReference type="KEGG" id="cmav:ABHF33_09755"/>
<dbReference type="GO" id="GO:0043236">
    <property type="term" value="F:laminin binding"/>
    <property type="evidence" value="ECO:0007669"/>
    <property type="project" value="TreeGrafter"/>
</dbReference>
<feature type="domain" description="Dystroglycan-type cadherin-like" evidence="1">
    <location>
        <begin position="919"/>
        <end position="1019"/>
    </location>
</feature>
<dbReference type="Pfam" id="PF00353">
    <property type="entry name" value="HemolysinCabind"/>
    <property type="match status" value="2"/>
</dbReference>
<dbReference type="SUPFAM" id="SSF49313">
    <property type="entry name" value="Cadherin-like"/>
    <property type="match status" value="7"/>
</dbReference>
<dbReference type="InterPro" id="IPR044048">
    <property type="entry name" value="Big_12"/>
</dbReference>
<dbReference type="InterPro" id="IPR011049">
    <property type="entry name" value="Serralysin-like_metalloprot_C"/>
</dbReference>
<feature type="domain" description="Dystroglycan-type cadherin-like" evidence="1">
    <location>
        <begin position="715"/>
        <end position="817"/>
    </location>
</feature>
<dbReference type="SUPFAM" id="SSF81296">
    <property type="entry name" value="E set domains"/>
    <property type="match status" value="1"/>
</dbReference>
<dbReference type="Gene3D" id="2.60.40.10">
    <property type="entry name" value="Immunoglobulins"/>
    <property type="match status" value="8"/>
</dbReference>
<proteinExistence type="predicted"/>
<dbReference type="InterPro" id="IPR015919">
    <property type="entry name" value="Cadherin-like_sf"/>
</dbReference>
<dbReference type="PROSITE" id="PS00330">
    <property type="entry name" value="HEMOLYSIN_CALCIUM"/>
    <property type="match status" value="1"/>
</dbReference>
<dbReference type="Pfam" id="PF14252">
    <property type="entry name" value="DUF4347"/>
    <property type="match status" value="1"/>
</dbReference>
<evidence type="ECO:0000313" key="2">
    <source>
        <dbReference type="EMBL" id="XBL99354.1"/>
    </source>
</evidence>